<dbReference type="EMBL" id="CATQJL010000316">
    <property type="protein sequence ID" value="CAJ0607200.1"/>
    <property type="molecule type" value="Genomic_DNA"/>
</dbReference>
<reference evidence="2" key="1">
    <citation type="submission" date="2023-07" db="EMBL/GenBank/DDBJ databases">
        <authorList>
            <consortium name="CYATHOMIX"/>
        </authorList>
    </citation>
    <scope>NUCLEOTIDE SEQUENCE</scope>
    <source>
        <strain evidence="2">N/A</strain>
    </source>
</reference>
<name>A0AA36HBG3_CYLNA</name>
<feature type="chain" id="PRO_5041588951" evidence="1">
    <location>
        <begin position="33"/>
        <end position="98"/>
    </location>
</feature>
<proteinExistence type="predicted"/>
<gene>
    <name evidence="2" type="ORF">CYNAS_LOCUS19183</name>
    <name evidence="3" type="ORF">CYNAS_LOCUS19184</name>
</gene>
<keyword evidence="1" id="KW-0732">Signal</keyword>
<evidence type="ECO:0000313" key="2">
    <source>
        <dbReference type="EMBL" id="CAJ0607200.1"/>
    </source>
</evidence>
<evidence type="ECO:0000313" key="4">
    <source>
        <dbReference type="Proteomes" id="UP001176961"/>
    </source>
</evidence>
<sequence length="98" mass="11934">MGSRDFWPTNIIPTTMWMREFILAILFAAATAESYPRELTIEEDRNGKWYWICTREKPGGIKKCRDPERWCISCETMKDERWKKYCVLCEIPERYWEK</sequence>
<organism evidence="2 4">
    <name type="scientific">Cylicocyclus nassatus</name>
    <name type="common">Nematode worm</name>
    <dbReference type="NCBI Taxonomy" id="53992"/>
    <lineage>
        <taxon>Eukaryota</taxon>
        <taxon>Metazoa</taxon>
        <taxon>Ecdysozoa</taxon>
        <taxon>Nematoda</taxon>
        <taxon>Chromadorea</taxon>
        <taxon>Rhabditida</taxon>
        <taxon>Rhabditina</taxon>
        <taxon>Rhabditomorpha</taxon>
        <taxon>Strongyloidea</taxon>
        <taxon>Strongylidae</taxon>
        <taxon>Cylicocyclus</taxon>
    </lineage>
</organism>
<dbReference type="AlphaFoldDB" id="A0AA36HBG3"/>
<dbReference type="Proteomes" id="UP001176961">
    <property type="component" value="Unassembled WGS sequence"/>
</dbReference>
<feature type="signal peptide" evidence="1">
    <location>
        <begin position="1"/>
        <end position="32"/>
    </location>
</feature>
<comment type="caution">
    <text evidence="2">The sequence shown here is derived from an EMBL/GenBank/DDBJ whole genome shotgun (WGS) entry which is preliminary data.</text>
</comment>
<evidence type="ECO:0000256" key="1">
    <source>
        <dbReference type="SAM" id="SignalP"/>
    </source>
</evidence>
<keyword evidence="4" id="KW-1185">Reference proteome</keyword>
<protein>
    <submittedName>
        <fullName evidence="2">Uncharacterized protein</fullName>
    </submittedName>
</protein>
<evidence type="ECO:0000313" key="3">
    <source>
        <dbReference type="EMBL" id="CAJ0607201.1"/>
    </source>
</evidence>
<dbReference type="EMBL" id="CATQJL010000316">
    <property type="protein sequence ID" value="CAJ0607201.1"/>
    <property type="molecule type" value="Genomic_DNA"/>
</dbReference>
<accession>A0AA36HBG3</accession>